<name>A0A512RNV8_9BACT</name>
<dbReference type="Proteomes" id="UP000321436">
    <property type="component" value="Unassembled WGS sequence"/>
</dbReference>
<dbReference type="OrthoDB" id="1120853at2"/>
<dbReference type="PROSITE" id="PS51257">
    <property type="entry name" value="PROKAR_LIPOPROTEIN"/>
    <property type="match status" value="1"/>
</dbReference>
<keyword evidence="2" id="KW-1185">Reference proteome</keyword>
<evidence type="ECO:0000313" key="1">
    <source>
        <dbReference type="EMBL" id="GEP97390.1"/>
    </source>
</evidence>
<reference evidence="1 2" key="1">
    <citation type="submission" date="2019-07" db="EMBL/GenBank/DDBJ databases">
        <title>Whole genome shotgun sequence of Chitinophaga cymbidii NBRC 109752.</title>
        <authorList>
            <person name="Hosoyama A."/>
            <person name="Uohara A."/>
            <person name="Ohji S."/>
            <person name="Ichikawa N."/>
        </authorList>
    </citation>
    <scope>NUCLEOTIDE SEQUENCE [LARGE SCALE GENOMIC DNA]</scope>
    <source>
        <strain evidence="1 2">NBRC 109752</strain>
    </source>
</reference>
<protein>
    <recommendedName>
        <fullName evidence="3">DUF4595 domain-containing protein</fullName>
    </recommendedName>
</protein>
<comment type="caution">
    <text evidence="1">The sequence shown here is derived from an EMBL/GenBank/DDBJ whole genome shotgun (WGS) entry which is preliminary data.</text>
</comment>
<sequence length="278" mass="32201">MKRTLLSLILPFLLLACQPKRSDNETKKEILRQKIAANKIRTEKAYQYDYRFGQPDTASAFLFQLTVYGTDGRAVYSSLYNRNDSTLNSREEYFYNRRGDDSATVVKDSEGSVTAVIRNEYDGQGLNTTRQFYNSEGQLDRKIVYTYDDQQQIKELTCYDAAGKMIYAFRYAYNKHGDEALSEEFNKEGKLVVKSQLVSDTDTSLHYNVYNGENVLTHKFFNTINGKRNVTKQGYIDMKDSSVHNTVLVYDKNDFIVERITYDPQGEPVQLTRIVREQ</sequence>
<evidence type="ECO:0008006" key="3">
    <source>
        <dbReference type="Google" id="ProtNLM"/>
    </source>
</evidence>
<dbReference type="RefSeq" id="WP_146864906.1">
    <property type="nucleotide sequence ID" value="NZ_BKAU01000004.1"/>
</dbReference>
<dbReference type="AlphaFoldDB" id="A0A512RNV8"/>
<accession>A0A512RNV8</accession>
<gene>
    <name evidence="1" type="ORF">CCY01nite_36500</name>
</gene>
<proteinExistence type="predicted"/>
<organism evidence="1 2">
    <name type="scientific">Chitinophaga cymbidii</name>
    <dbReference type="NCBI Taxonomy" id="1096750"/>
    <lineage>
        <taxon>Bacteria</taxon>
        <taxon>Pseudomonadati</taxon>
        <taxon>Bacteroidota</taxon>
        <taxon>Chitinophagia</taxon>
        <taxon>Chitinophagales</taxon>
        <taxon>Chitinophagaceae</taxon>
        <taxon>Chitinophaga</taxon>
    </lineage>
</organism>
<evidence type="ECO:0000313" key="2">
    <source>
        <dbReference type="Proteomes" id="UP000321436"/>
    </source>
</evidence>
<dbReference type="EMBL" id="BKAU01000004">
    <property type="protein sequence ID" value="GEP97390.1"/>
    <property type="molecule type" value="Genomic_DNA"/>
</dbReference>